<organism evidence="2 3">
    <name type="scientific">Thermosphaera aggregans (strain DSM 11486 / M11TL)</name>
    <dbReference type="NCBI Taxonomy" id="633148"/>
    <lineage>
        <taxon>Archaea</taxon>
        <taxon>Thermoproteota</taxon>
        <taxon>Thermoprotei</taxon>
        <taxon>Desulfurococcales</taxon>
        <taxon>Desulfurococcaceae</taxon>
        <taxon>Thermosphaera</taxon>
    </lineage>
</organism>
<dbReference type="RefSeq" id="WP_013129062.1">
    <property type="nucleotide sequence ID" value="NC_014160.1"/>
</dbReference>
<dbReference type="KEGG" id="tag:Tagg_0189"/>
<dbReference type="STRING" id="633148.Tagg_0189"/>
<dbReference type="eggNOG" id="arCOG10425">
    <property type="taxonomic scope" value="Archaea"/>
</dbReference>
<protein>
    <submittedName>
        <fullName evidence="2">Uncharacterized protein</fullName>
    </submittedName>
</protein>
<accession>D5U019</accession>
<keyword evidence="3" id="KW-1185">Reference proteome</keyword>
<evidence type="ECO:0000313" key="2">
    <source>
        <dbReference type="EMBL" id="ADG90469.1"/>
    </source>
</evidence>
<dbReference type="GeneID" id="9165201"/>
<evidence type="ECO:0000256" key="1">
    <source>
        <dbReference type="SAM" id="Phobius"/>
    </source>
</evidence>
<sequence length="275" mass="31144">MKSPNEILKQQVEEVLKRLGDKDSLRKEIERLKHLSLALESGEYLPIVNNILYYSFNAALTKLFELKEYLKNRDNEIEIYYLLREANTALEAYVGSLKSSRRRETLQLSLPIYLSIIVYLLGAITDPVEINILTLIIGVLGAGLTYFTIIGGYVAIISASLLNIIVSLMTQGLGSLGNVVIHLLILVSAVTYVYIMFSLKSEEYHEKLNKLFTDTSQVIEKVTEPADKRELEELLKDIPSNSGLAKQLLSYKASVMVMNGFRPEELKRILSKYVY</sequence>
<feature type="transmembrane region" description="Helical" evidence="1">
    <location>
        <begin position="179"/>
        <end position="197"/>
    </location>
</feature>
<dbReference type="Proteomes" id="UP000002376">
    <property type="component" value="Chromosome"/>
</dbReference>
<reference evidence="3" key="2">
    <citation type="journal article" date="2010" name="Stand. Genomic Sci.">
        <title>Complete genome sequence of Thermosphaera aggregans type strain (M11TLT).</title>
        <authorList>
            <person name="Spring S."/>
            <person name="Rachel R."/>
            <person name="Lapidus A."/>
            <person name="Davenport K."/>
            <person name="Tice H."/>
            <person name="Copeland A."/>
            <person name="Cheng J.-F."/>
            <person name="Lucas S."/>
            <person name="Chen F."/>
            <person name="Nolan M."/>
            <person name="Bruce D."/>
            <person name="Goodwin L."/>
            <person name="Pitluck S."/>
            <person name="Ivanova N."/>
            <person name="Mavromatis K."/>
            <person name="Ovchinnikova G."/>
            <person name="Pati A."/>
            <person name="Chen A."/>
            <person name="Palaniappan K."/>
            <person name="Land M."/>
            <person name="Hauser L."/>
            <person name="Chang Y.-J."/>
            <person name="Jeffries C.C."/>
            <person name="Brettin T."/>
            <person name="Detter J.C."/>
            <person name="Tapia R."/>
            <person name="Han C."/>
            <person name="Heimerl T."/>
            <person name="Weikl F."/>
            <person name="Brambilla E."/>
            <person name="Goker M."/>
            <person name="Bristow J."/>
            <person name="Eisen J.A."/>
            <person name="Markowitz V."/>
            <person name="Hugenholtz P."/>
            <person name="Kyrpides N.C."/>
            <person name="Klenk H.-P."/>
        </authorList>
    </citation>
    <scope>NUCLEOTIDE SEQUENCE [LARGE SCALE GENOMIC DNA]</scope>
    <source>
        <strain evidence="3">DSM 11486 / M11TL</strain>
    </source>
</reference>
<dbReference type="AlphaFoldDB" id="D5U019"/>
<reference key="3">
    <citation type="submission" date="2010-02" db="EMBL/GenBank/DDBJ databases">
        <title>Complete genome sequence of Thermosphaera aggregans type strain (M11TL).</title>
        <authorList>
            <consortium name="US DOE Joint Genome Institute (JGI-PGF)"/>
            <person name="Spring S."/>
            <person name="Lapidus A."/>
            <person name="Munk C."/>
            <person name="Schroeder M."/>
            <person name="Glavina Del Rio T."/>
            <person name="Tice H."/>
            <person name="Copeland A."/>
            <person name="Cheng J.-F."/>
            <person name="Lucas S."/>
            <person name="Chen F."/>
            <person name="Nolan M."/>
            <person name="Bruce D."/>
            <person name="Goodwin L."/>
            <person name="Pitluck S."/>
            <person name="Ivanova N."/>
            <person name="Mavromatis K."/>
            <person name="Ovchinnikova G."/>
            <person name="Pati A."/>
            <person name="Chen A."/>
            <person name="Palaniappan K."/>
            <person name="Land M."/>
            <person name="Hauser L."/>
            <person name="Chang Y.-J."/>
            <person name="Jeffries C.C."/>
            <person name="Brettin T."/>
            <person name="Detter J.C."/>
            <person name="Tapia R."/>
            <person name="Han C."/>
            <person name="Chain P."/>
            <person name="Heimerl T."/>
            <person name="Weik F."/>
            <person name="Goker M."/>
            <person name="Rachel R."/>
            <person name="Bristow J."/>
            <person name="Eisen J.A."/>
            <person name="Markowitz V."/>
            <person name="Hugenholtz P."/>
            <person name="Kyrpides N.C."/>
            <person name="Klenk H.-P."/>
        </authorList>
    </citation>
    <scope>NUCLEOTIDE SEQUENCE</scope>
    <source>
        <strain>DSM 11486</strain>
    </source>
</reference>
<gene>
    <name evidence="2" type="ordered locus">Tagg_0189</name>
</gene>
<keyword evidence="1" id="KW-0472">Membrane</keyword>
<proteinExistence type="predicted"/>
<keyword evidence="1" id="KW-0812">Transmembrane</keyword>
<feature type="transmembrane region" description="Helical" evidence="1">
    <location>
        <begin position="106"/>
        <end position="124"/>
    </location>
</feature>
<dbReference type="HOGENOM" id="CLU_1017815_0_0_2"/>
<dbReference type="OrthoDB" id="381739at2157"/>
<keyword evidence="1" id="KW-1133">Transmembrane helix</keyword>
<evidence type="ECO:0000313" key="3">
    <source>
        <dbReference type="Proteomes" id="UP000002376"/>
    </source>
</evidence>
<dbReference type="EMBL" id="CP001939">
    <property type="protein sequence ID" value="ADG90469.1"/>
    <property type="molecule type" value="Genomic_DNA"/>
</dbReference>
<feature type="transmembrane region" description="Helical" evidence="1">
    <location>
        <begin position="130"/>
        <end position="147"/>
    </location>
</feature>
<reference evidence="2 3" key="1">
    <citation type="journal article" date="2010" name="Stand. Genomic Sci.">
        <title>Complete genome sequence of Thermosphaera aggregans type strain (M11TL).</title>
        <authorList>
            <person name="Spring S."/>
            <person name="Rachel R."/>
            <person name="Lapidus A."/>
            <person name="Davenport K."/>
            <person name="Tice H."/>
            <person name="Copeland A."/>
            <person name="Cheng J.F."/>
            <person name="Lucas S."/>
            <person name="Chen F."/>
            <person name="Nolan M."/>
            <person name="Bruce D."/>
            <person name="Goodwin L."/>
            <person name="Pitluck S."/>
            <person name="Ivanova N."/>
            <person name="Mavromatis K."/>
            <person name="Ovchinnikova G."/>
            <person name="Pati A."/>
            <person name="Chen A."/>
            <person name="Palaniappan K."/>
            <person name="Land M."/>
            <person name="Hauser L."/>
            <person name="Chang Y.J."/>
            <person name="Jeffries C.C."/>
            <person name="Brettin T."/>
            <person name="Detter J.C."/>
            <person name="Tapia R."/>
            <person name="Han C."/>
            <person name="Heimerl T."/>
            <person name="Weikl F."/>
            <person name="Brambilla E."/>
            <person name="Goker M."/>
            <person name="Bristow J."/>
            <person name="Eisen J.A."/>
            <person name="Markowitz V."/>
            <person name="Hugenholtz P."/>
            <person name="Kyrpides N.C."/>
            <person name="Klenk H.P."/>
        </authorList>
    </citation>
    <scope>NUCLEOTIDE SEQUENCE [LARGE SCALE GENOMIC DNA]</scope>
    <source>
        <strain evidence="3">DSM 11486 / M11TL</strain>
    </source>
</reference>
<name>D5U019_THEAM</name>